<dbReference type="Pfam" id="PF00480">
    <property type="entry name" value="ROK"/>
    <property type="match status" value="1"/>
</dbReference>
<gene>
    <name evidence="2" type="ORF">V6984_08160</name>
</gene>
<dbReference type="InterPro" id="IPR049874">
    <property type="entry name" value="ROK_cs"/>
</dbReference>
<dbReference type="Gene3D" id="3.30.420.40">
    <property type="match status" value="2"/>
</dbReference>
<keyword evidence="3" id="KW-1185">Reference proteome</keyword>
<dbReference type="InterPro" id="IPR043129">
    <property type="entry name" value="ATPase_NBD"/>
</dbReference>
<dbReference type="PANTHER" id="PTHR18964">
    <property type="entry name" value="ROK (REPRESSOR, ORF, KINASE) FAMILY"/>
    <property type="match status" value="1"/>
</dbReference>
<dbReference type="CDD" id="cd24068">
    <property type="entry name" value="ASKHA_NBD_ROK_FnNanK-like"/>
    <property type="match status" value="1"/>
</dbReference>
<organism evidence="2 3">
    <name type="scientific">Kineothrix sedimenti</name>
    <dbReference type="NCBI Taxonomy" id="3123317"/>
    <lineage>
        <taxon>Bacteria</taxon>
        <taxon>Bacillati</taxon>
        <taxon>Bacillota</taxon>
        <taxon>Clostridia</taxon>
        <taxon>Lachnospirales</taxon>
        <taxon>Lachnospiraceae</taxon>
        <taxon>Kineothrix</taxon>
    </lineage>
</organism>
<name>A0ABZ3EZK3_9FIRM</name>
<evidence type="ECO:0000256" key="1">
    <source>
        <dbReference type="ARBA" id="ARBA00006479"/>
    </source>
</evidence>
<protein>
    <submittedName>
        <fullName evidence="2">ROK family protein</fullName>
    </submittedName>
</protein>
<dbReference type="PANTHER" id="PTHR18964:SF165">
    <property type="entry name" value="BETA-GLUCOSIDE KINASE"/>
    <property type="match status" value="1"/>
</dbReference>
<sequence length="318" mass="34332">MCDEIYFGIDIGGTAVKMGIMNSRGELFASDTASVNFDQYETPILQTVKKVSAVFIEEHPEYKDKLKAIGISATGQIDSRTGVVSGTAGHIKNWQDSRIKEEMEELFRLPVAVANDANCAALGEYWIGAARGVEDVIVITVGTGIGGGIITGGKLLSGARGIAGEMGHFSIKSDGEECTCGNRGCYERYASTTALVRMINERMKKGELKAFADNVSGKTIFEELGKGNAKLQAAVEEWIDYVADGLVSLVHIFNPSMIIISGGVSMQKELFIDPLSVKIKDRIMPAYRENLEIRQAALKNNAGLAGAIYNCICTLIEE</sequence>
<comment type="similarity">
    <text evidence="1">Belongs to the ROK (NagC/XylR) family.</text>
</comment>
<reference evidence="2 3" key="1">
    <citation type="submission" date="2024-02" db="EMBL/GenBank/DDBJ databases">
        <title>Bacterial strain from lacustrine sediment.</title>
        <authorList>
            <person name="Petit C."/>
            <person name="Fadhlaoui K."/>
        </authorList>
    </citation>
    <scope>NUCLEOTIDE SEQUENCE [LARGE SCALE GENOMIC DNA]</scope>
    <source>
        <strain evidence="2 3">IPX-CK</strain>
    </source>
</reference>
<dbReference type="Proteomes" id="UP001451571">
    <property type="component" value="Chromosome"/>
</dbReference>
<evidence type="ECO:0000313" key="3">
    <source>
        <dbReference type="Proteomes" id="UP001451571"/>
    </source>
</evidence>
<dbReference type="PROSITE" id="PS01125">
    <property type="entry name" value="ROK"/>
    <property type="match status" value="1"/>
</dbReference>
<dbReference type="SUPFAM" id="SSF53067">
    <property type="entry name" value="Actin-like ATPase domain"/>
    <property type="match status" value="1"/>
</dbReference>
<dbReference type="EMBL" id="CP146256">
    <property type="protein sequence ID" value="XAH75714.1"/>
    <property type="molecule type" value="Genomic_DNA"/>
</dbReference>
<dbReference type="InterPro" id="IPR000600">
    <property type="entry name" value="ROK"/>
</dbReference>
<dbReference type="RefSeq" id="WP_342759284.1">
    <property type="nucleotide sequence ID" value="NZ_CP146256.1"/>
</dbReference>
<proteinExistence type="inferred from homology"/>
<accession>A0ABZ3EZK3</accession>
<evidence type="ECO:0000313" key="2">
    <source>
        <dbReference type="EMBL" id="XAH75714.1"/>
    </source>
</evidence>